<dbReference type="PANTHER" id="PTHR33734">
    <property type="entry name" value="LYSM DOMAIN-CONTAINING GPI-ANCHORED PROTEIN 2"/>
    <property type="match status" value="1"/>
</dbReference>
<feature type="domain" description="LysM" evidence="2">
    <location>
        <begin position="44"/>
        <end position="91"/>
    </location>
</feature>
<feature type="region of interest" description="Disordered" evidence="1">
    <location>
        <begin position="205"/>
        <end position="228"/>
    </location>
</feature>
<proteinExistence type="predicted"/>
<dbReference type="CDD" id="cd00118">
    <property type="entry name" value="LysM"/>
    <property type="match status" value="2"/>
</dbReference>
<dbReference type="Pfam" id="PF01476">
    <property type="entry name" value="LysM"/>
    <property type="match status" value="2"/>
</dbReference>
<dbReference type="Proteomes" id="UP001596023">
    <property type="component" value="Unassembled WGS sequence"/>
</dbReference>
<accession>A0ABV9KW54</accession>
<dbReference type="InterPro" id="IPR018392">
    <property type="entry name" value="LysM"/>
</dbReference>
<dbReference type="PROSITE" id="PS51782">
    <property type="entry name" value="LYSM"/>
    <property type="match status" value="2"/>
</dbReference>
<dbReference type="PANTHER" id="PTHR33734:SF22">
    <property type="entry name" value="MEMBRANE-BOUND LYTIC MUREIN TRANSGLYCOSYLASE D"/>
    <property type="match status" value="1"/>
</dbReference>
<organism evidence="3 4">
    <name type="scientific">Dysgonomonas termitidis</name>
    <dbReference type="NCBI Taxonomy" id="1516126"/>
    <lineage>
        <taxon>Bacteria</taxon>
        <taxon>Pseudomonadati</taxon>
        <taxon>Bacteroidota</taxon>
        <taxon>Bacteroidia</taxon>
        <taxon>Bacteroidales</taxon>
        <taxon>Dysgonomonadaceae</taxon>
        <taxon>Dysgonomonas</taxon>
    </lineage>
</organism>
<dbReference type="InterPro" id="IPR036779">
    <property type="entry name" value="LysM_dom_sf"/>
</dbReference>
<evidence type="ECO:0000256" key="1">
    <source>
        <dbReference type="SAM" id="MobiDB-lite"/>
    </source>
</evidence>
<sequence length="228" mass="25402">MKIYKTEEQPAEEILASDNTSADTTVVSVSGLTRTVSVPKETISYYKIRKGDTWAGIAKKNGVSVSELKEWNRSNKLIAGKQLKIQKIEYVQIQEAVKLPEPELPTVIIDSTYTADLIDGYLKKIVRDESTLPRVRISTTDSEDPDRKNADDSKIIYHKVKIGETITQIAARYNVTKKDIITWNKLSSNMAKVGQRLLILLPEQNDSGQTSDGTQANKGNKSLTATNM</sequence>
<protein>
    <submittedName>
        <fullName evidence="3">LysM peptidoglycan-binding domain-containing protein</fullName>
    </submittedName>
</protein>
<reference evidence="4" key="1">
    <citation type="journal article" date="2019" name="Int. J. Syst. Evol. Microbiol.">
        <title>The Global Catalogue of Microorganisms (GCM) 10K type strain sequencing project: providing services to taxonomists for standard genome sequencing and annotation.</title>
        <authorList>
            <consortium name="The Broad Institute Genomics Platform"/>
            <consortium name="The Broad Institute Genome Sequencing Center for Infectious Disease"/>
            <person name="Wu L."/>
            <person name="Ma J."/>
        </authorList>
    </citation>
    <scope>NUCLEOTIDE SEQUENCE [LARGE SCALE GENOMIC DNA]</scope>
    <source>
        <strain evidence="4">CCUG 66188</strain>
    </source>
</reference>
<dbReference type="EMBL" id="JBHSGN010000071">
    <property type="protein sequence ID" value="MFC4674252.1"/>
    <property type="molecule type" value="Genomic_DNA"/>
</dbReference>
<gene>
    <name evidence="3" type="ORF">ACFO6W_11135</name>
</gene>
<feature type="domain" description="LysM" evidence="2">
    <location>
        <begin position="156"/>
        <end position="199"/>
    </location>
</feature>
<dbReference type="Gene3D" id="3.10.350.10">
    <property type="entry name" value="LysM domain"/>
    <property type="match status" value="2"/>
</dbReference>
<dbReference type="SMART" id="SM00257">
    <property type="entry name" value="LysM"/>
    <property type="match status" value="2"/>
</dbReference>
<keyword evidence="4" id="KW-1185">Reference proteome</keyword>
<evidence type="ECO:0000313" key="4">
    <source>
        <dbReference type="Proteomes" id="UP001596023"/>
    </source>
</evidence>
<dbReference type="SUPFAM" id="SSF54106">
    <property type="entry name" value="LysM domain"/>
    <property type="match status" value="2"/>
</dbReference>
<name>A0ABV9KW54_9BACT</name>
<evidence type="ECO:0000313" key="3">
    <source>
        <dbReference type="EMBL" id="MFC4674252.1"/>
    </source>
</evidence>
<evidence type="ECO:0000259" key="2">
    <source>
        <dbReference type="PROSITE" id="PS51782"/>
    </source>
</evidence>
<comment type="caution">
    <text evidence="3">The sequence shown here is derived from an EMBL/GenBank/DDBJ whole genome shotgun (WGS) entry which is preliminary data.</text>
</comment>